<dbReference type="KEGG" id="ssl:SS1G_07227"/>
<name>A7EPH8_SCLS1</name>
<reference evidence="3" key="1">
    <citation type="journal article" date="2011" name="PLoS Genet.">
        <title>Genomic analysis of the necrotrophic fungal pathogens Sclerotinia sclerotiorum and Botrytis cinerea.</title>
        <authorList>
            <person name="Amselem J."/>
            <person name="Cuomo C.A."/>
            <person name="van Kan J.A."/>
            <person name="Viaud M."/>
            <person name="Benito E.P."/>
            <person name="Couloux A."/>
            <person name="Coutinho P.M."/>
            <person name="de Vries R.P."/>
            <person name="Dyer P.S."/>
            <person name="Fillinger S."/>
            <person name="Fournier E."/>
            <person name="Gout L."/>
            <person name="Hahn M."/>
            <person name="Kohn L."/>
            <person name="Lapalu N."/>
            <person name="Plummer K.M."/>
            <person name="Pradier J.M."/>
            <person name="Quevillon E."/>
            <person name="Sharon A."/>
            <person name="Simon A."/>
            <person name="ten Have A."/>
            <person name="Tudzynski B."/>
            <person name="Tudzynski P."/>
            <person name="Wincker P."/>
            <person name="Andrew M."/>
            <person name="Anthouard V."/>
            <person name="Beever R.E."/>
            <person name="Beffa R."/>
            <person name="Benoit I."/>
            <person name="Bouzid O."/>
            <person name="Brault B."/>
            <person name="Chen Z."/>
            <person name="Choquer M."/>
            <person name="Collemare J."/>
            <person name="Cotton P."/>
            <person name="Danchin E.G."/>
            <person name="Da Silva C."/>
            <person name="Gautier A."/>
            <person name="Giraud C."/>
            <person name="Giraud T."/>
            <person name="Gonzalez C."/>
            <person name="Grossetete S."/>
            <person name="Guldener U."/>
            <person name="Henrissat B."/>
            <person name="Howlett B.J."/>
            <person name="Kodira C."/>
            <person name="Kretschmer M."/>
            <person name="Lappartient A."/>
            <person name="Leroch M."/>
            <person name="Levis C."/>
            <person name="Mauceli E."/>
            <person name="Neuveglise C."/>
            <person name="Oeser B."/>
            <person name="Pearson M."/>
            <person name="Poulain J."/>
            <person name="Poussereau N."/>
            <person name="Quesneville H."/>
            <person name="Rascle C."/>
            <person name="Schumacher J."/>
            <person name="Segurens B."/>
            <person name="Sexton A."/>
            <person name="Silva E."/>
            <person name="Sirven C."/>
            <person name="Soanes D.M."/>
            <person name="Talbot N.J."/>
            <person name="Templeton M."/>
            <person name="Yandava C."/>
            <person name="Yarden O."/>
            <person name="Zeng Q."/>
            <person name="Rollins J.A."/>
            <person name="Lebrun M.H."/>
            <person name="Dickman M."/>
        </authorList>
    </citation>
    <scope>NUCLEOTIDE SEQUENCE [LARGE SCALE GENOMIC DNA]</scope>
    <source>
        <strain evidence="3">ATCC 18683 / 1980 / Ss-1</strain>
    </source>
</reference>
<gene>
    <name evidence="2" type="ORF">SS1G_07227</name>
</gene>
<proteinExistence type="predicted"/>
<dbReference type="AlphaFoldDB" id="A7EPH8"/>
<accession>A7EPH8</accession>
<feature type="region of interest" description="Disordered" evidence="1">
    <location>
        <begin position="1"/>
        <end position="48"/>
    </location>
</feature>
<evidence type="ECO:0000256" key="1">
    <source>
        <dbReference type="SAM" id="MobiDB-lite"/>
    </source>
</evidence>
<dbReference type="GeneID" id="5487757"/>
<dbReference type="RefSeq" id="XP_001591781.1">
    <property type="nucleotide sequence ID" value="XM_001591731.1"/>
</dbReference>
<feature type="compositionally biased region" description="Low complexity" evidence="1">
    <location>
        <begin position="34"/>
        <end position="48"/>
    </location>
</feature>
<dbReference type="InParanoid" id="A7EPH8"/>
<protein>
    <submittedName>
        <fullName evidence="2">Uncharacterized protein</fullName>
    </submittedName>
</protein>
<dbReference type="HOGENOM" id="CLU_3160257_0_0_1"/>
<dbReference type="EMBL" id="CH476629">
    <property type="protein sequence ID" value="EDO04744.1"/>
    <property type="molecule type" value="Genomic_DNA"/>
</dbReference>
<organism evidence="2 3">
    <name type="scientific">Sclerotinia sclerotiorum (strain ATCC 18683 / 1980 / Ss-1)</name>
    <name type="common">White mold</name>
    <name type="synonym">Whetzelinia sclerotiorum</name>
    <dbReference type="NCBI Taxonomy" id="665079"/>
    <lineage>
        <taxon>Eukaryota</taxon>
        <taxon>Fungi</taxon>
        <taxon>Dikarya</taxon>
        <taxon>Ascomycota</taxon>
        <taxon>Pezizomycotina</taxon>
        <taxon>Leotiomycetes</taxon>
        <taxon>Helotiales</taxon>
        <taxon>Sclerotiniaceae</taxon>
        <taxon>Sclerotinia</taxon>
    </lineage>
</organism>
<sequence length="48" mass="5060">MRTIDVDLAPKRSYKGGPMSGRMAANNARSTQHTATAEAACSSCTSTR</sequence>
<keyword evidence="3" id="KW-1185">Reference proteome</keyword>
<evidence type="ECO:0000313" key="3">
    <source>
        <dbReference type="Proteomes" id="UP000001312"/>
    </source>
</evidence>
<feature type="compositionally biased region" description="Basic and acidic residues" evidence="1">
    <location>
        <begin position="1"/>
        <end position="10"/>
    </location>
</feature>
<dbReference type="Proteomes" id="UP000001312">
    <property type="component" value="Unassembled WGS sequence"/>
</dbReference>
<evidence type="ECO:0000313" key="2">
    <source>
        <dbReference type="EMBL" id="EDO04744.1"/>
    </source>
</evidence>